<evidence type="ECO:0000256" key="2">
    <source>
        <dbReference type="ARBA" id="ARBA00006739"/>
    </source>
</evidence>
<feature type="transmembrane region" description="Helical" evidence="7">
    <location>
        <begin position="261"/>
        <end position="279"/>
    </location>
</feature>
<evidence type="ECO:0000256" key="4">
    <source>
        <dbReference type="ARBA" id="ARBA00022692"/>
    </source>
</evidence>
<dbReference type="InterPro" id="IPR029044">
    <property type="entry name" value="Nucleotide-diphossugar_trans"/>
</dbReference>
<dbReference type="InterPro" id="IPR039528">
    <property type="entry name" value="DPM1-like"/>
</dbReference>
<feature type="transmembrane region" description="Helical" evidence="7">
    <location>
        <begin position="323"/>
        <end position="346"/>
    </location>
</feature>
<dbReference type="InterPro" id="IPR001173">
    <property type="entry name" value="Glyco_trans_2-like"/>
</dbReference>
<dbReference type="CDD" id="cd06442">
    <property type="entry name" value="DPM1_like"/>
    <property type="match status" value="1"/>
</dbReference>
<sequence>MQLSIIVPTFNEAPNIAELVRRVTAAVGGIDAEIIFVDDSTDSTPDEIRKVSASAALPVRLIHRDRRSGGLGGAVLEGFAAAESDACLVMDGDLQHPPEDIPALWARFARGDVDAVIGSRYAGGGTAHGLADRSRVVVSKAATSLTRAMFPIRLSEVSDPMTGFFLIDRRAVDGATLKPRGFKILLEILARRNLRVAEVPFDFADRHAGESKASMRQGLHFAVQLTALRFGKMSLFALIGVVGAVVNLAIMWGLIHVGVGYIVAAVIAAEVTIVGNFLLQERFVFQDMRDSASGVWLRFAKSFSFNNAEALVRIPVLALMVQTWHISAVVAAAITLVVAFVVRFMFHSLVVYAPRNAGVEPSRARHLVEELDAQSMSPGEL</sequence>
<dbReference type="EMBL" id="BAAAOG010000002">
    <property type="protein sequence ID" value="GAA1953889.1"/>
    <property type="molecule type" value="Genomic_DNA"/>
</dbReference>
<reference evidence="11" key="1">
    <citation type="journal article" date="2019" name="Int. J. Syst. Evol. Microbiol.">
        <title>The Global Catalogue of Microorganisms (GCM) 10K type strain sequencing project: providing services to taxonomists for standard genome sequencing and annotation.</title>
        <authorList>
            <consortium name="The Broad Institute Genomics Platform"/>
            <consortium name="The Broad Institute Genome Sequencing Center for Infectious Disease"/>
            <person name="Wu L."/>
            <person name="Ma J."/>
        </authorList>
    </citation>
    <scope>NUCLEOTIDE SEQUENCE [LARGE SCALE GENOMIC DNA]</scope>
    <source>
        <strain evidence="11">JCM 14901</strain>
    </source>
</reference>
<evidence type="ECO:0000259" key="9">
    <source>
        <dbReference type="Pfam" id="PF04138"/>
    </source>
</evidence>
<protein>
    <submittedName>
        <fullName evidence="10">Glycosyltransferase</fullName>
    </submittedName>
</protein>
<keyword evidence="11" id="KW-1185">Reference proteome</keyword>
<comment type="similarity">
    <text evidence="2">Belongs to the glycosyltransferase 2 family.</text>
</comment>
<keyword evidence="4 7" id="KW-0812">Transmembrane</keyword>
<feature type="transmembrane region" description="Helical" evidence="7">
    <location>
        <begin position="235"/>
        <end position="255"/>
    </location>
</feature>
<comment type="caution">
    <text evidence="10">The sequence shown here is derived from an EMBL/GenBank/DDBJ whole genome shotgun (WGS) entry which is preliminary data.</text>
</comment>
<dbReference type="RefSeq" id="WP_344092902.1">
    <property type="nucleotide sequence ID" value="NZ_BAAAOG010000002.1"/>
</dbReference>
<dbReference type="Pfam" id="PF00535">
    <property type="entry name" value="Glycos_transf_2"/>
    <property type="match status" value="1"/>
</dbReference>
<evidence type="ECO:0000256" key="1">
    <source>
        <dbReference type="ARBA" id="ARBA00004141"/>
    </source>
</evidence>
<gene>
    <name evidence="10" type="ORF">GCM10009776_14700</name>
</gene>
<evidence type="ECO:0000256" key="7">
    <source>
        <dbReference type="SAM" id="Phobius"/>
    </source>
</evidence>
<feature type="domain" description="GtrA/DPMS transmembrane" evidence="9">
    <location>
        <begin position="236"/>
        <end position="351"/>
    </location>
</feature>
<evidence type="ECO:0000313" key="10">
    <source>
        <dbReference type="EMBL" id="GAA1953889.1"/>
    </source>
</evidence>
<dbReference type="InterPro" id="IPR007267">
    <property type="entry name" value="GtrA_DPMS_TM"/>
</dbReference>
<keyword evidence="3" id="KW-0808">Transferase</keyword>
<name>A0ABP5BWK9_9MICO</name>
<dbReference type="Gene3D" id="3.90.550.10">
    <property type="entry name" value="Spore Coat Polysaccharide Biosynthesis Protein SpsA, Chain A"/>
    <property type="match status" value="1"/>
</dbReference>
<evidence type="ECO:0000259" key="8">
    <source>
        <dbReference type="Pfam" id="PF00535"/>
    </source>
</evidence>
<evidence type="ECO:0000256" key="3">
    <source>
        <dbReference type="ARBA" id="ARBA00022679"/>
    </source>
</evidence>
<keyword evidence="6 7" id="KW-0472">Membrane</keyword>
<dbReference type="Pfam" id="PF04138">
    <property type="entry name" value="GtrA_DPMS_TM"/>
    <property type="match status" value="1"/>
</dbReference>
<dbReference type="InterPro" id="IPR050256">
    <property type="entry name" value="Glycosyltransferase_2"/>
</dbReference>
<evidence type="ECO:0000256" key="6">
    <source>
        <dbReference type="ARBA" id="ARBA00023136"/>
    </source>
</evidence>
<accession>A0ABP5BWK9</accession>
<organism evidence="10 11">
    <name type="scientific">Microbacterium deminutum</name>
    <dbReference type="NCBI Taxonomy" id="344164"/>
    <lineage>
        <taxon>Bacteria</taxon>
        <taxon>Bacillati</taxon>
        <taxon>Actinomycetota</taxon>
        <taxon>Actinomycetes</taxon>
        <taxon>Micrococcales</taxon>
        <taxon>Microbacteriaceae</taxon>
        <taxon>Microbacterium</taxon>
    </lineage>
</organism>
<evidence type="ECO:0000256" key="5">
    <source>
        <dbReference type="ARBA" id="ARBA00022989"/>
    </source>
</evidence>
<comment type="subcellular location">
    <subcellularLocation>
        <location evidence="1">Membrane</location>
        <topology evidence="1">Multi-pass membrane protein</topology>
    </subcellularLocation>
</comment>
<dbReference type="Proteomes" id="UP001499933">
    <property type="component" value="Unassembled WGS sequence"/>
</dbReference>
<keyword evidence="5 7" id="KW-1133">Transmembrane helix</keyword>
<dbReference type="SUPFAM" id="SSF53448">
    <property type="entry name" value="Nucleotide-diphospho-sugar transferases"/>
    <property type="match status" value="1"/>
</dbReference>
<dbReference type="PANTHER" id="PTHR48090">
    <property type="entry name" value="UNDECAPRENYL-PHOSPHATE 4-DEOXY-4-FORMAMIDO-L-ARABINOSE TRANSFERASE-RELATED"/>
    <property type="match status" value="1"/>
</dbReference>
<proteinExistence type="inferred from homology"/>
<feature type="domain" description="Glycosyltransferase 2-like" evidence="8">
    <location>
        <begin position="4"/>
        <end position="172"/>
    </location>
</feature>
<dbReference type="PANTHER" id="PTHR48090:SF7">
    <property type="entry name" value="RFBJ PROTEIN"/>
    <property type="match status" value="1"/>
</dbReference>
<evidence type="ECO:0000313" key="11">
    <source>
        <dbReference type="Proteomes" id="UP001499933"/>
    </source>
</evidence>